<dbReference type="InterPro" id="IPR003594">
    <property type="entry name" value="HATPase_dom"/>
</dbReference>
<comment type="catalytic activity">
    <reaction evidence="1">
        <text>ATP + protein L-histidine = ADP + protein N-phospho-L-histidine.</text>
        <dbReference type="EC" id="2.7.13.3"/>
    </reaction>
</comment>
<dbReference type="GO" id="GO:0004673">
    <property type="term" value="F:protein histidine kinase activity"/>
    <property type="evidence" value="ECO:0007669"/>
    <property type="project" value="UniProtKB-EC"/>
</dbReference>
<dbReference type="InterPro" id="IPR036890">
    <property type="entry name" value="HATPase_C_sf"/>
</dbReference>
<dbReference type="SMART" id="SM00387">
    <property type="entry name" value="HATPase_c"/>
    <property type="match status" value="1"/>
</dbReference>
<keyword evidence="5" id="KW-0808">Transferase</keyword>
<dbReference type="GO" id="GO:0000160">
    <property type="term" value="P:phosphorelay signal transduction system"/>
    <property type="evidence" value="ECO:0007669"/>
    <property type="project" value="UniProtKB-KW"/>
</dbReference>
<dbReference type="PROSITE" id="PS50109">
    <property type="entry name" value="HIS_KIN"/>
    <property type="match status" value="1"/>
</dbReference>
<dbReference type="SUPFAM" id="SSF55874">
    <property type="entry name" value="ATPase domain of HSP90 chaperone/DNA topoisomerase II/histidine kinase"/>
    <property type="match status" value="1"/>
</dbReference>
<evidence type="ECO:0000256" key="3">
    <source>
        <dbReference type="ARBA" id="ARBA00012438"/>
    </source>
</evidence>
<evidence type="ECO:0000313" key="13">
    <source>
        <dbReference type="Proteomes" id="UP000295146"/>
    </source>
</evidence>
<reference evidence="12 13" key="1">
    <citation type="submission" date="2019-03" db="EMBL/GenBank/DDBJ databases">
        <title>Genomic Encyclopedia of Type Strains, Phase III (KMG-III): the genomes of soil and plant-associated and newly described type strains.</title>
        <authorList>
            <person name="Whitman W."/>
        </authorList>
    </citation>
    <scope>NUCLEOTIDE SEQUENCE [LARGE SCALE GENOMIC DNA]</scope>
    <source>
        <strain evidence="12 13">VKM Ac-2573</strain>
    </source>
</reference>
<name>A0A4R8CPG9_9ACTN</name>
<keyword evidence="10" id="KW-0472">Membrane</keyword>
<dbReference type="PRINTS" id="PR00344">
    <property type="entry name" value="BCTRLSENSOR"/>
</dbReference>
<evidence type="ECO:0000256" key="9">
    <source>
        <dbReference type="ARBA" id="ARBA00023012"/>
    </source>
</evidence>
<dbReference type="PANTHER" id="PTHR45436">
    <property type="entry name" value="SENSOR HISTIDINE KINASE YKOH"/>
    <property type="match status" value="1"/>
</dbReference>
<dbReference type="InterPro" id="IPR004358">
    <property type="entry name" value="Sig_transdc_His_kin-like_C"/>
</dbReference>
<evidence type="ECO:0000256" key="1">
    <source>
        <dbReference type="ARBA" id="ARBA00000085"/>
    </source>
</evidence>
<dbReference type="CDD" id="cd00075">
    <property type="entry name" value="HATPase"/>
    <property type="match status" value="1"/>
</dbReference>
<evidence type="ECO:0000256" key="10">
    <source>
        <dbReference type="ARBA" id="ARBA00023136"/>
    </source>
</evidence>
<dbReference type="EC" id="2.7.13.3" evidence="3"/>
<protein>
    <recommendedName>
        <fullName evidence="3">histidine kinase</fullName>
        <ecNumber evidence="3">2.7.13.3</ecNumber>
    </recommendedName>
</protein>
<keyword evidence="6" id="KW-0812">Transmembrane</keyword>
<dbReference type="GO" id="GO:0016020">
    <property type="term" value="C:membrane"/>
    <property type="evidence" value="ECO:0007669"/>
    <property type="project" value="UniProtKB-SubCell"/>
</dbReference>
<evidence type="ECO:0000256" key="4">
    <source>
        <dbReference type="ARBA" id="ARBA00022553"/>
    </source>
</evidence>
<evidence type="ECO:0000259" key="11">
    <source>
        <dbReference type="PROSITE" id="PS50109"/>
    </source>
</evidence>
<comment type="caution">
    <text evidence="12">The sequence shown here is derived from an EMBL/GenBank/DDBJ whole genome shotgun (WGS) entry which is preliminary data.</text>
</comment>
<dbReference type="PANTHER" id="PTHR45436:SF5">
    <property type="entry name" value="SENSOR HISTIDINE KINASE TRCS"/>
    <property type="match status" value="1"/>
</dbReference>
<comment type="subcellular location">
    <subcellularLocation>
        <location evidence="2">Membrane</location>
    </subcellularLocation>
</comment>
<keyword evidence="13" id="KW-1185">Reference proteome</keyword>
<evidence type="ECO:0000256" key="2">
    <source>
        <dbReference type="ARBA" id="ARBA00004370"/>
    </source>
</evidence>
<dbReference type="EMBL" id="SODP01000001">
    <property type="protein sequence ID" value="TDW78066.1"/>
    <property type="molecule type" value="Genomic_DNA"/>
</dbReference>
<dbReference type="InterPro" id="IPR005467">
    <property type="entry name" value="His_kinase_dom"/>
</dbReference>
<dbReference type="Proteomes" id="UP000295146">
    <property type="component" value="Unassembled WGS sequence"/>
</dbReference>
<keyword evidence="8" id="KW-1133">Transmembrane helix</keyword>
<evidence type="ECO:0000256" key="7">
    <source>
        <dbReference type="ARBA" id="ARBA00022777"/>
    </source>
</evidence>
<dbReference type="OrthoDB" id="3830820at2"/>
<evidence type="ECO:0000256" key="5">
    <source>
        <dbReference type="ARBA" id="ARBA00022679"/>
    </source>
</evidence>
<keyword evidence="4" id="KW-0597">Phosphoprotein</keyword>
<evidence type="ECO:0000313" key="12">
    <source>
        <dbReference type="EMBL" id="TDW78066.1"/>
    </source>
</evidence>
<dbReference type="AlphaFoldDB" id="A0A4R8CPG9"/>
<feature type="domain" description="Histidine kinase" evidence="11">
    <location>
        <begin position="22"/>
        <end position="207"/>
    </location>
</feature>
<dbReference type="Gene3D" id="3.30.565.10">
    <property type="entry name" value="Histidine kinase-like ATPase, C-terminal domain"/>
    <property type="match status" value="1"/>
</dbReference>
<gene>
    <name evidence="12" type="ORF">EV653_3255</name>
</gene>
<accession>A0A4R8CPG9</accession>
<proteinExistence type="predicted"/>
<dbReference type="Pfam" id="PF02518">
    <property type="entry name" value="HATPase_c"/>
    <property type="match status" value="1"/>
</dbReference>
<keyword evidence="9" id="KW-0902">Two-component regulatory system</keyword>
<evidence type="ECO:0000256" key="6">
    <source>
        <dbReference type="ARBA" id="ARBA00022692"/>
    </source>
</evidence>
<keyword evidence="7 12" id="KW-0418">Kinase</keyword>
<evidence type="ECO:0000256" key="8">
    <source>
        <dbReference type="ARBA" id="ARBA00022989"/>
    </source>
</evidence>
<dbReference type="RefSeq" id="WP_134103582.1">
    <property type="nucleotide sequence ID" value="NZ_SODP01000001.1"/>
</dbReference>
<sequence length="213" mass="22088">MSALDASRAKGESGIGSEQLSRFCHDLRQYVAAGLALSEPTADRIEDDTGLDRLSLIHQQFAAIAELLDVEQETAQRIGGVNLTQLAGECAEVVRVTYRAPVIFEPAARIVVAGDKTLLRRAIGNLLDNACRAAGSSGHVLLRVGSTDDDAYVEVSDDGPGFGGVTCGTGHGLSVVAGAARACGGRLEITSAPASGTTVRLCFATGYRAVRSA</sequence>
<organism evidence="12 13">
    <name type="scientific">Kribbella pratensis</name>
    <dbReference type="NCBI Taxonomy" id="2512112"/>
    <lineage>
        <taxon>Bacteria</taxon>
        <taxon>Bacillati</taxon>
        <taxon>Actinomycetota</taxon>
        <taxon>Actinomycetes</taxon>
        <taxon>Propionibacteriales</taxon>
        <taxon>Kribbellaceae</taxon>
        <taxon>Kribbella</taxon>
    </lineage>
</organism>
<dbReference type="InterPro" id="IPR050428">
    <property type="entry name" value="TCS_sensor_his_kinase"/>
</dbReference>